<organism evidence="2 3">
    <name type="scientific">Thalassiosira oceanica</name>
    <name type="common">Marine diatom</name>
    <dbReference type="NCBI Taxonomy" id="159749"/>
    <lineage>
        <taxon>Eukaryota</taxon>
        <taxon>Sar</taxon>
        <taxon>Stramenopiles</taxon>
        <taxon>Ochrophyta</taxon>
        <taxon>Bacillariophyta</taxon>
        <taxon>Coscinodiscophyceae</taxon>
        <taxon>Thalassiosirophycidae</taxon>
        <taxon>Thalassiosirales</taxon>
        <taxon>Thalassiosiraceae</taxon>
        <taxon>Thalassiosira</taxon>
    </lineage>
</organism>
<accession>K0R3W9</accession>
<sequence length="203" mass="22938">MMATDETRTAGVEAAGEPPALSQQRLMAEGHEMPEEYVCTICFLPIELPPEHHSTMITAPLRRNDEEAAALATIRKGAEKGNAMAIKQLGDEYDAGNLDKPRGIRHYQQAAIKGHALSRHELGAIELDEENYELAVQHFMISAKMGLEFSLNEIKKMFMKGQATKAYYAEALRGYQDAMEQMKSPQREEVKRLRWNTPFIRKC</sequence>
<reference evidence="2 3" key="1">
    <citation type="journal article" date="2012" name="Genome Biol.">
        <title>Genome and low-iron response of an oceanic diatom adapted to chronic iron limitation.</title>
        <authorList>
            <person name="Lommer M."/>
            <person name="Specht M."/>
            <person name="Roy A.S."/>
            <person name="Kraemer L."/>
            <person name="Andreson R."/>
            <person name="Gutowska M.A."/>
            <person name="Wolf J."/>
            <person name="Bergner S.V."/>
            <person name="Schilhabel M.B."/>
            <person name="Klostermeier U.C."/>
            <person name="Beiko R.G."/>
            <person name="Rosenstiel P."/>
            <person name="Hippler M."/>
            <person name="Laroche J."/>
        </authorList>
    </citation>
    <scope>NUCLEOTIDE SEQUENCE [LARGE SCALE GENOMIC DNA]</scope>
    <source>
        <strain evidence="2 3">CCMP1005</strain>
    </source>
</reference>
<proteinExistence type="predicted"/>
<dbReference type="EMBL" id="AGNL01047903">
    <property type="protein sequence ID" value="EJK46204.1"/>
    <property type="molecule type" value="Genomic_DNA"/>
</dbReference>
<evidence type="ECO:0000313" key="3">
    <source>
        <dbReference type="Proteomes" id="UP000266841"/>
    </source>
</evidence>
<dbReference type="OrthoDB" id="40126at2759"/>
<evidence type="ECO:0000313" key="2">
    <source>
        <dbReference type="EMBL" id="EJK46204.1"/>
    </source>
</evidence>
<dbReference type="Proteomes" id="UP000266841">
    <property type="component" value="Unassembled WGS sequence"/>
</dbReference>
<protein>
    <submittedName>
        <fullName evidence="2">Uncharacterized protein</fullName>
    </submittedName>
</protein>
<gene>
    <name evidence="2" type="ORF">THAOC_35141</name>
</gene>
<evidence type="ECO:0000256" key="1">
    <source>
        <dbReference type="SAM" id="MobiDB-lite"/>
    </source>
</evidence>
<feature type="region of interest" description="Disordered" evidence="1">
    <location>
        <begin position="1"/>
        <end position="21"/>
    </location>
</feature>
<dbReference type="InterPro" id="IPR011990">
    <property type="entry name" value="TPR-like_helical_dom_sf"/>
</dbReference>
<dbReference type="AlphaFoldDB" id="K0R3W9"/>
<comment type="caution">
    <text evidence="2">The sequence shown here is derived from an EMBL/GenBank/DDBJ whole genome shotgun (WGS) entry which is preliminary data.</text>
</comment>
<name>K0R3W9_THAOC</name>
<dbReference type="SUPFAM" id="SSF81901">
    <property type="entry name" value="HCP-like"/>
    <property type="match status" value="1"/>
</dbReference>
<keyword evidence="3" id="KW-1185">Reference proteome</keyword>
<dbReference type="Gene3D" id="1.25.40.10">
    <property type="entry name" value="Tetratricopeptide repeat domain"/>
    <property type="match status" value="1"/>
</dbReference>